<organism evidence="2 3">
    <name type="scientific">Heliophilum fasciatum</name>
    <dbReference type="NCBI Taxonomy" id="35700"/>
    <lineage>
        <taxon>Bacteria</taxon>
        <taxon>Bacillati</taxon>
        <taxon>Bacillota</taxon>
        <taxon>Clostridia</taxon>
        <taxon>Eubacteriales</taxon>
        <taxon>Heliobacteriaceae</taxon>
        <taxon>Heliophilum</taxon>
    </lineage>
</organism>
<dbReference type="InterPro" id="IPR002611">
    <property type="entry name" value="IstB_ATP-bd"/>
</dbReference>
<dbReference type="Gene3D" id="3.40.50.300">
    <property type="entry name" value="P-loop containing nucleotide triphosphate hydrolases"/>
    <property type="match status" value="1"/>
</dbReference>
<comment type="caution">
    <text evidence="2">The sequence shown here is derived from an EMBL/GenBank/DDBJ whole genome shotgun (WGS) entry which is preliminary data.</text>
</comment>
<keyword evidence="3" id="KW-1185">Reference proteome</keyword>
<gene>
    <name evidence="2" type="ORF">EDD73_1479</name>
</gene>
<evidence type="ECO:0000313" key="3">
    <source>
        <dbReference type="Proteomes" id="UP000294813"/>
    </source>
</evidence>
<name>A0A4R2RCM3_9FIRM</name>
<dbReference type="AlphaFoldDB" id="A0A4R2RCM3"/>
<feature type="non-terminal residue" evidence="2">
    <location>
        <position position="1"/>
    </location>
</feature>
<feature type="domain" description="IstB-like ATP-binding" evidence="1">
    <location>
        <begin position="2"/>
        <end position="87"/>
    </location>
</feature>
<dbReference type="Proteomes" id="UP000294813">
    <property type="component" value="Unassembled WGS sequence"/>
</dbReference>
<dbReference type="GO" id="GO:0005524">
    <property type="term" value="F:ATP binding"/>
    <property type="evidence" value="ECO:0007669"/>
    <property type="project" value="InterPro"/>
</dbReference>
<evidence type="ECO:0000313" key="2">
    <source>
        <dbReference type="EMBL" id="TCP59879.1"/>
    </source>
</evidence>
<sequence length="97" mass="10832">VDLLILDEWLLKPLTTDQAMDLFEIIEARTRKGAMIFSTQFDPGGWYDRIGTPEDGTVSEAIIDRIKHNAYEILIDGKISMRERHGLNANKSGGANG</sequence>
<dbReference type="EMBL" id="SLXT01000047">
    <property type="protein sequence ID" value="TCP59879.1"/>
    <property type="molecule type" value="Genomic_DNA"/>
</dbReference>
<dbReference type="RefSeq" id="WP_165876547.1">
    <property type="nucleotide sequence ID" value="NZ_JAOQNU010000048.1"/>
</dbReference>
<protein>
    <submittedName>
        <fullName evidence="2">IstB-like ATP binding protein</fullName>
    </submittedName>
</protein>
<accession>A0A4R2RCM3</accession>
<evidence type="ECO:0000259" key="1">
    <source>
        <dbReference type="Pfam" id="PF01695"/>
    </source>
</evidence>
<proteinExistence type="predicted"/>
<reference evidence="2 3" key="1">
    <citation type="submission" date="2019-03" db="EMBL/GenBank/DDBJ databases">
        <title>Genomic Encyclopedia of Type Strains, Phase IV (KMG-IV): sequencing the most valuable type-strain genomes for metagenomic binning, comparative biology and taxonomic classification.</title>
        <authorList>
            <person name="Goeker M."/>
        </authorList>
    </citation>
    <scope>NUCLEOTIDE SEQUENCE [LARGE SCALE GENOMIC DNA]</scope>
    <source>
        <strain evidence="2 3">DSM 11170</strain>
    </source>
</reference>
<dbReference type="InterPro" id="IPR027417">
    <property type="entry name" value="P-loop_NTPase"/>
</dbReference>
<dbReference type="Pfam" id="PF01695">
    <property type="entry name" value="IstB_IS21"/>
    <property type="match status" value="1"/>
</dbReference>